<comment type="catalytic activity">
    <reaction evidence="5 7">
        <text>AMP + ATP = 2 ADP</text>
        <dbReference type="Rhea" id="RHEA:12973"/>
        <dbReference type="ChEBI" id="CHEBI:30616"/>
        <dbReference type="ChEBI" id="CHEBI:456215"/>
        <dbReference type="ChEBI" id="CHEBI:456216"/>
        <dbReference type="EC" id="2.7.4.3"/>
    </reaction>
</comment>
<dbReference type="Gene3D" id="3.40.50.300">
    <property type="entry name" value="P-loop containing nucleotide triphosphate hydrolases"/>
    <property type="match status" value="1"/>
</dbReference>
<feature type="binding site" evidence="5">
    <location>
        <position position="36"/>
    </location>
    <ligand>
        <name>AMP</name>
        <dbReference type="ChEBI" id="CHEBI:456215"/>
    </ligand>
</feature>
<name>A0A5C0UKX4_9RICK</name>
<keyword evidence="4 5" id="KW-0418">Kinase</keyword>
<accession>A0A5C0UKX4</accession>
<keyword evidence="3 5" id="KW-0547">Nucleotide-binding</keyword>
<dbReference type="PROSITE" id="PS00113">
    <property type="entry name" value="ADENYLATE_KINASE"/>
    <property type="match status" value="1"/>
</dbReference>
<dbReference type="Pfam" id="PF00406">
    <property type="entry name" value="ADK"/>
    <property type="match status" value="1"/>
</dbReference>
<dbReference type="GO" id="GO:0005737">
    <property type="term" value="C:cytoplasm"/>
    <property type="evidence" value="ECO:0007669"/>
    <property type="project" value="UniProtKB-SubCell"/>
</dbReference>
<dbReference type="PRINTS" id="PR00094">
    <property type="entry name" value="ADENYLTKNASE"/>
</dbReference>
<evidence type="ECO:0000256" key="3">
    <source>
        <dbReference type="ARBA" id="ARBA00022741"/>
    </source>
</evidence>
<comment type="subunit">
    <text evidence="5 7">Monomer.</text>
</comment>
<dbReference type="EC" id="2.7.4.3" evidence="5 7"/>
<feature type="binding site" evidence="5">
    <location>
        <position position="123"/>
    </location>
    <ligand>
        <name>Zn(2+)</name>
        <dbReference type="ChEBI" id="CHEBI:29105"/>
        <note>structural</note>
    </ligand>
</feature>
<feature type="binding site" evidence="5">
    <location>
        <position position="120"/>
    </location>
    <ligand>
        <name>ATP</name>
        <dbReference type="ChEBI" id="CHEBI:30616"/>
    </ligand>
</feature>
<evidence type="ECO:0000313" key="8">
    <source>
        <dbReference type="EMBL" id="QEK39504.1"/>
    </source>
</evidence>
<feature type="binding site" evidence="5">
    <location>
        <position position="164"/>
    </location>
    <ligand>
        <name>AMP</name>
        <dbReference type="ChEBI" id="CHEBI:456215"/>
    </ligand>
</feature>
<dbReference type="PANTHER" id="PTHR23359">
    <property type="entry name" value="NUCLEOTIDE KINASE"/>
    <property type="match status" value="1"/>
</dbReference>
<dbReference type="GO" id="GO:0004017">
    <property type="term" value="F:AMP kinase activity"/>
    <property type="evidence" value="ECO:0007669"/>
    <property type="project" value="UniProtKB-UniRule"/>
</dbReference>
<dbReference type="GO" id="GO:0008270">
    <property type="term" value="F:zinc ion binding"/>
    <property type="evidence" value="ECO:0007669"/>
    <property type="project" value="UniProtKB-UniRule"/>
</dbReference>
<comment type="domain">
    <text evidence="5">Consists of three domains, a large central CORE domain and two small peripheral domains, NMPbind and LID, which undergo movements during catalysis. The LID domain closes over the site of phosphoryl transfer upon ATP binding. Assembling and dissambling the active center during each catalytic cycle provides an effective means to prevent ATP hydrolysis. Some bacteria have evolved a zinc-coordinating structure that stabilizes the LID domain.</text>
</comment>
<dbReference type="NCBIfam" id="TIGR01351">
    <property type="entry name" value="adk"/>
    <property type="match status" value="1"/>
</dbReference>
<dbReference type="InterPro" id="IPR027417">
    <property type="entry name" value="P-loop_NTPase"/>
</dbReference>
<protein>
    <recommendedName>
        <fullName evidence="5 7">Adenylate kinase</fullName>
        <shortName evidence="5">AK</shortName>
        <ecNumber evidence="5 7">2.7.4.3</ecNumber>
    </recommendedName>
    <alternativeName>
        <fullName evidence="5">ATP-AMP transphosphorylase</fullName>
    </alternativeName>
    <alternativeName>
        <fullName evidence="5">ATP:AMP phosphotransferase</fullName>
    </alternativeName>
    <alternativeName>
        <fullName evidence="5">Adenylate monophosphate kinase</fullName>
    </alternativeName>
</protein>
<comment type="similarity">
    <text evidence="5 6">Belongs to the adenylate kinase family.</text>
</comment>
<evidence type="ECO:0000256" key="4">
    <source>
        <dbReference type="ARBA" id="ARBA00022777"/>
    </source>
</evidence>
<dbReference type="Proteomes" id="UP000323844">
    <property type="component" value="Chromosome"/>
</dbReference>
<comment type="pathway">
    <text evidence="5">Purine metabolism; AMP biosynthesis via salvage pathway; AMP from ADP: step 1/1.</text>
</comment>
<dbReference type="InterPro" id="IPR033690">
    <property type="entry name" value="Adenylat_kinase_CS"/>
</dbReference>
<dbReference type="UniPathway" id="UPA00588">
    <property type="reaction ID" value="UER00649"/>
</dbReference>
<feature type="binding site" evidence="5">
    <location>
        <begin position="55"/>
        <end position="57"/>
    </location>
    <ligand>
        <name>AMP</name>
        <dbReference type="ChEBI" id="CHEBI:456215"/>
    </ligand>
</feature>
<keyword evidence="1 5" id="KW-0808">Transferase</keyword>
<comment type="function">
    <text evidence="5">Catalyzes the reversible transfer of the terminal phosphate group between ATP and AMP. Plays an important role in cellular energy homeostasis and in adenine nucleotide metabolism.</text>
</comment>
<keyword evidence="5" id="KW-0862">Zinc</keyword>
<keyword evidence="5" id="KW-0479">Metal-binding</keyword>
<feature type="binding site" evidence="5">
    <location>
        <begin position="129"/>
        <end position="130"/>
    </location>
    <ligand>
        <name>ATP</name>
        <dbReference type="ChEBI" id="CHEBI:30616"/>
    </ligand>
</feature>
<feature type="region of interest" description="LID" evidence="5">
    <location>
        <begin position="119"/>
        <end position="156"/>
    </location>
</feature>
<reference evidence="8 9" key="1">
    <citation type="submission" date="2019-08" db="EMBL/GenBank/DDBJ databases">
        <title>Highly reduced genomes of protist endosymbionts show evolutionary convergence.</title>
        <authorList>
            <person name="George E."/>
            <person name="Husnik F."/>
            <person name="Tashyreva D."/>
            <person name="Prokopchuk G."/>
            <person name="Horak A."/>
            <person name="Kwong W.K."/>
            <person name="Lukes J."/>
            <person name="Keeling P.J."/>
        </authorList>
    </citation>
    <scope>NUCLEOTIDE SEQUENCE [LARGE SCALE GENOMIC DNA]</scope>
    <source>
        <strain evidence="8">1621</strain>
    </source>
</reference>
<feature type="binding site" evidence="5">
    <location>
        <position position="142"/>
    </location>
    <ligand>
        <name>Zn(2+)</name>
        <dbReference type="ChEBI" id="CHEBI:29105"/>
        <note>structural</note>
    </ligand>
</feature>
<keyword evidence="2 5" id="KW-0545">Nucleotide biosynthesis</keyword>
<dbReference type="RefSeq" id="WP_148951865.1">
    <property type="nucleotide sequence ID" value="NZ_CP043312.1"/>
</dbReference>
<dbReference type="EMBL" id="CP043312">
    <property type="protein sequence ID" value="QEK39504.1"/>
    <property type="molecule type" value="Genomic_DNA"/>
</dbReference>
<dbReference type="HAMAP" id="MF_00235">
    <property type="entry name" value="Adenylate_kinase_Adk"/>
    <property type="match status" value="1"/>
</dbReference>
<dbReference type="OrthoDB" id="9805030at2"/>
<feature type="binding site" evidence="5">
    <location>
        <position position="126"/>
    </location>
    <ligand>
        <name>Zn(2+)</name>
        <dbReference type="ChEBI" id="CHEBI:29105"/>
        <note>structural</note>
    </ligand>
</feature>
<feature type="binding site" evidence="5">
    <location>
        <begin position="10"/>
        <end position="15"/>
    </location>
    <ligand>
        <name>ATP</name>
        <dbReference type="ChEBI" id="CHEBI:30616"/>
    </ligand>
</feature>
<keyword evidence="5 7" id="KW-0067">ATP-binding</keyword>
<proteinExistence type="inferred from homology"/>
<dbReference type="GO" id="GO:0005524">
    <property type="term" value="F:ATP binding"/>
    <property type="evidence" value="ECO:0007669"/>
    <property type="project" value="UniProtKB-UniRule"/>
</dbReference>
<evidence type="ECO:0000256" key="2">
    <source>
        <dbReference type="ARBA" id="ARBA00022727"/>
    </source>
</evidence>
<evidence type="ECO:0000256" key="7">
    <source>
        <dbReference type="RuleBase" id="RU003331"/>
    </source>
</evidence>
<feature type="binding site" evidence="5">
    <location>
        <position position="153"/>
    </location>
    <ligand>
        <name>AMP</name>
        <dbReference type="ChEBI" id="CHEBI:456215"/>
    </ligand>
</feature>
<organism evidence="8 9">
    <name type="scientific">Candidatus Sneabacter namystus</name>
    <dbReference type="NCBI Taxonomy" id="2601646"/>
    <lineage>
        <taxon>Bacteria</taxon>
        <taxon>Pseudomonadati</taxon>
        <taxon>Pseudomonadota</taxon>
        <taxon>Alphaproteobacteria</taxon>
        <taxon>Rickettsiales</taxon>
        <taxon>Rickettsiaceae</taxon>
        <taxon>Rickettsieae</taxon>
        <taxon>Candidatus Sneabacter</taxon>
    </lineage>
</organism>
<dbReference type="InterPro" id="IPR006259">
    <property type="entry name" value="Adenyl_kin_sub"/>
</dbReference>
<dbReference type="GO" id="GO:0044209">
    <property type="term" value="P:AMP salvage"/>
    <property type="evidence" value="ECO:0007669"/>
    <property type="project" value="UniProtKB-UniRule"/>
</dbReference>
<dbReference type="SUPFAM" id="SSF52540">
    <property type="entry name" value="P-loop containing nucleoside triphosphate hydrolases"/>
    <property type="match status" value="1"/>
</dbReference>
<comment type="caution">
    <text evidence="5">Lacks conserved residue(s) required for the propagation of feature annotation.</text>
</comment>
<keyword evidence="5" id="KW-0963">Cytoplasm</keyword>
<feature type="binding site" evidence="5">
    <location>
        <position position="88"/>
    </location>
    <ligand>
        <name>AMP</name>
        <dbReference type="ChEBI" id="CHEBI:456215"/>
    </ligand>
</feature>
<dbReference type="AlphaFoldDB" id="A0A5C0UKX4"/>
<comment type="subcellular location">
    <subcellularLocation>
        <location evidence="5 7">Cytoplasm</location>
    </subcellularLocation>
</comment>
<sequence>MIIILLGPPGVGKGTQARLIKQHFSIENLSAGDLLRDFAKKNKDTEIQKILDSGELLPASVVNEIIKDNLQKVNKNVILDGYPRSMMQVKFLLEHFDQKNLSVIHFFTNHHNLNARIEGRINCTYCGEIYNKFTNELNEDKCVKCGKKQLSARADDNQVSLQNRLSAYTENTLPVIQYFRQIDKVYDIDASADIEIVFKEISKILKTILS</sequence>
<dbReference type="InterPro" id="IPR000850">
    <property type="entry name" value="Adenylat/UMP-CMP_kin"/>
</dbReference>
<evidence type="ECO:0000313" key="9">
    <source>
        <dbReference type="Proteomes" id="UP000323844"/>
    </source>
</evidence>
<feature type="binding site" evidence="5">
    <location>
        <position position="145"/>
    </location>
    <ligand>
        <name>Zn(2+)</name>
        <dbReference type="ChEBI" id="CHEBI:29105"/>
        <note>structural</note>
    </ligand>
</feature>
<feature type="binding site" evidence="5">
    <location>
        <begin position="81"/>
        <end position="84"/>
    </location>
    <ligand>
        <name>AMP</name>
        <dbReference type="ChEBI" id="CHEBI:456215"/>
    </ligand>
</feature>
<gene>
    <name evidence="5" type="primary">adk</name>
    <name evidence="8" type="ORF">FZC37_00940</name>
</gene>
<evidence type="ECO:0000256" key="6">
    <source>
        <dbReference type="RuleBase" id="RU003330"/>
    </source>
</evidence>
<dbReference type="CDD" id="cd01428">
    <property type="entry name" value="ADK"/>
    <property type="match status" value="1"/>
</dbReference>
<evidence type="ECO:0000256" key="5">
    <source>
        <dbReference type="HAMAP-Rule" id="MF_00235"/>
    </source>
</evidence>
<feature type="binding site" evidence="5">
    <location>
        <position position="192"/>
    </location>
    <ligand>
        <name>ATP</name>
        <dbReference type="ChEBI" id="CHEBI:30616"/>
    </ligand>
</feature>
<evidence type="ECO:0000256" key="1">
    <source>
        <dbReference type="ARBA" id="ARBA00022679"/>
    </source>
</evidence>
<dbReference type="KEGG" id="snay:FZC37_00940"/>
<keyword evidence="9" id="KW-1185">Reference proteome</keyword>